<dbReference type="Gene3D" id="1.10.10.2910">
    <property type="match status" value="1"/>
</dbReference>
<dbReference type="InterPro" id="IPR010359">
    <property type="entry name" value="IrrE_HExxH"/>
</dbReference>
<dbReference type="InterPro" id="IPR052345">
    <property type="entry name" value="Rad_response_metalloprotease"/>
</dbReference>
<proteinExistence type="predicted"/>
<sequence>MTGDKIIQLANSLKIKYGTKDPIELCKNLKIKISTTKIKPEIFPAYILHVSENPSIVLNEHYTINSQKILCAHELGHALLHKENILNQFKGDSSSEKIEYEANLFAVALLFNRSDFKIDILKMNNYLLEGILDYNLKLKHT</sequence>
<dbReference type="Pfam" id="PF06114">
    <property type="entry name" value="Peptidase_M78"/>
    <property type="match status" value="1"/>
</dbReference>
<dbReference type="RefSeq" id="WP_250857665.1">
    <property type="nucleotide sequence ID" value="NZ_JAGSOJ010000001.1"/>
</dbReference>
<protein>
    <submittedName>
        <fullName evidence="2">ImmA/IrrE family metallo-endopeptidase</fullName>
    </submittedName>
</protein>
<reference evidence="2" key="2">
    <citation type="submission" date="2021-04" db="EMBL/GenBank/DDBJ databases">
        <authorList>
            <person name="Dong X."/>
        </authorList>
    </citation>
    <scope>NUCLEOTIDE SEQUENCE</scope>
    <source>
        <strain evidence="2">ZWT</strain>
    </source>
</reference>
<dbReference type="Proteomes" id="UP001056429">
    <property type="component" value="Unassembled WGS sequence"/>
</dbReference>
<evidence type="ECO:0000313" key="2">
    <source>
        <dbReference type="EMBL" id="MCM1988797.1"/>
    </source>
</evidence>
<name>A0A9J6NYV3_9CLOT</name>
<dbReference type="EMBL" id="JAGSOJ010000001">
    <property type="protein sequence ID" value="MCM1988797.1"/>
    <property type="molecule type" value="Genomic_DNA"/>
</dbReference>
<dbReference type="PANTHER" id="PTHR43236">
    <property type="entry name" value="ANTITOXIN HIGA1"/>
    <property type="match status" value="1"/>
</dbReference>
<comment type="caution">
    <text evidence="2">The sequence shown here is derived from an EMBL/GenBank/DDBJ whole genome shotgun (WGS) entry which is preliminary data.</text>
</comment>
<dbReference type="AlphaFoldDB" id="A0A9J6NYV3"/>
<evidence type="ECO:0000313" key="3">
    <source>
        <dbReference type="Proteomes" id="UP001056429"/>
    </source>
</evidence>
<dbReference type="PANTHER" id="PTHR43236:SF1">
    <property type="entry name" value="BLL7220 PROTEIN"/>
    <property type="match status" value="1"/>
</dbReference>
<reference evidence="2" key="1">
    <citation type="journal article" date="2021" name="mSystems">
        <title>Bacteria and Archaea Synergistically Convert Glycine Betaine to Biogenic Methane in the Formosa Cold Seep of the South China Sea.</title>
        <authorList>
            <person name="Li L."/>
            <person name="Zhang W."/>
            <person name="Zhang S."/>
            <person name="Song L."/>
            <person name="Sun Q."/>
            <person name="Zhang H."/>
            <person name="Xiang H."/>
            <person name="Dong X."/>
        </authorList>
    </citation>
    <scope>NUCLEOTIDE SEQUENCE</scope>
    <source>
        <strain evidence="2">ZWT</strain>
    </source>
</reference>
<feature type="domain" description="IrrE N-terminal-like" evidence="1">
    <location>
        <begin position="26"/>
        <end position="127"/>
    </location>
</feature>
<keyword evidence="3" id="KW-1185">Reference proteome</keyword>
<gene>
    <name evidence="2" type="ORF">KDK92_03520</name>
</gene>
<organism evidence="2 3">
    <name type="scientific">Oceanirhabdus seepicola</name>
    <dbReference type="NCBI Taxonomy" id="2828781"/>
    <lineage>
        <taxon>Bacteria</taxon>
        <taxon>Bacillati</taxon>
        <taxon>Bacillota</taxon>
        <taxon>Clostridia</taxon>
        <taxon>Eubacteriales</taxon>
        <taxon>Clostridiaceae</taxon>
        <taxon>Oceanirhabdus</taxon>
    </lineage>
</organism>
<evidence type="ECO:0000259" key="1">
    <source>
        <dbReference type="Pfam" id="PF06114"/>
    </source>
</evidence>
<accession>A0A9J6NYV3</accession>